<gene>
    <name evidence="2" type="ORF">MHUMG1_07006</name>
</gene>
<evidence type="ECO:0000313" key="2">
    <source>
        <dbReference type="EMBL" id="KAH0595257.1"/>
    </source>
</evidence>
<dbReference type="EMBL" id="JACEFI010000013">
    <property type="protein sequence ID" value="KAH0595257.1"/>
    <property type="molecule type" value="Genomic_DNA"/>
</dbReference>
<organism evidence="2 3">
    <name type="scientific">Metarhizium humberi</name>
    <dbReference type="NCBI Taxonomy" id="2596975"/>
    <lineage>
        <taxon>Eukaryota</taxon>
        <taxon>Fungi</taxon>
        <taxon>Dikarya</taxon>
        <taxon>Ascomycota</taxon>
        <taxon>Pezizomycotina</taxon>
        <taxon>Sordariomycetes</taxon>
        <taxon>Hypocreomycetidae</taxon>
        <taxon>Hypocreales</taxon>
        <taxon>Clavicipitaceae</taxon>
        <taxon>Metarhizium</taxon>
    </lineage>
</organism>
<feature type="region of interest" description="Disordered" evidence="1">
    <location>
        <begin position="64"/>
        <end position="146"/>
    </location>
</feature>
<dbReference type="Proteomes" id="UP000764110">
    <property type="component" value="Unassembled WGS sequence"/>
</dbReference>
<comment type="caution">
    <text evidence="2">The sequence shown here is derived from an EMBL/GenBank/DDBJ whole genome shotgun (WGS) entry which is preliminary data.</text>
</comment>
<evidence type="ECO:0008006" key="4">
    <source>
        <dbReference type="Google" id="ProtNLM"/>
    </source>
</evidence>
<feature type="compositionally biased region" description="Low complexity" evidence="1">
    <location>
        <begin position="80"/>
        <end position="96"/>
    </location>
</feature>
<sequence length="231" mass="24392">MAPTNSKANYKTYEAQARMVRAIVAAHPDVKWNYKDIAKYFGQSTADGIQFQFRGIKKDADQLRQTHSSGGDVANCLSLPSGTSTPTRATAAARTPGSRKRPRAEPKPSLSEASGDEEDDWSDRDETPSKRAPKPTPARKTGARKAAVRAGATIAAGAAPDSDSDVVLVKPESQYQSIFGDSAAAPSPSTASVAGAFTERATDPVFSTAFGANLYLGSFEEAIEAYGDGEI</sequence>
<proteinExistence type="predicted"/>
<dbReference type="AlphaFoldDB" id="A0A9P8M832"/>
<feature type="compositionally biased region" description="Acidic residues" evidence="1">
    <location>
        <begin position="114"/>
        <end position="123"/>
    </location>
</feature>
<accession>A0A9P8M832</accession>
<evidence type="ECO:0000313" key="3">
    <source>
        <dbReference type="Proteomes" id="UP000764110"/>
    </source>
</evidence>
<evidence type="ECO:0000256" key="1">
    <source>
        <dbReference type="SAM" id="MobiDB-lite"/>
    </source>
</evidence>
<protein>
    <recommendedName>
        <fullName evidence="4">Myb-like domain-containing protein</fullName>
    </recommendedName>
</protein>
<reference evidence="2 3" key="1">
    <citation type="submission" date="2020-07" db="EMBL/GenBank/DDBJ databases">
        <title>Metarhizium humberi genome.</title>
        <authorList>
            <person name="Lysoe E."/>
        </authorList>
    </citation>
    <scope>NUCLEOTIDE SEQUENCE [LARGE SCALE GENOMIC DNA]</scope>
    <source>
        <strain evidence="2 3">ESALQ1638</strain>
    </source>
</reference>
<keyword evidence="3" id="KW-1185">Reference proteome</keyword>
<name>A0A9P8M832_9HYPO</name>